<dbReference type="Pfam" id="PF14226">
    <property type="entry name" value="DIOX_N"/>
    <property type="match status" value="1"/>
</dbReference>
<keyword evidence="11" id="KW-0408">Iron</keyword>
<evidence type="ECO:0000313" key="13">
    <source>
        <dbReference type="EMBL" id="MBH0238705.1"/>
    </source>
</evidence>
<evidence type="ECO:0000256" key="10">
    <source>
        <dbReference type="ARBA" id="ARBA00049359"/>
    </source>
</evidence>
<evidence type="ECO:0000256" key="1">
    <source>
        <dbReference type="ARBA" id="ARBA00001954"/>
    </source>
</evidence>
<dbReference type="PROSITE" id="PS51471">
    <property type="entry name" value="FE2OG_OXY"/>
    <property type="match status" value="1"/>
</dbReference>
<evidence type="ECO:0000256" key="3">
    <source>
        <dbReference type="ARBA" id="ARBA00012293"/>
    </source>
</evidence>
<evidence type="ECO:0000259" key="12">
    <source>
        <dbReference type="PROSITE" id="PS51471"/>
    </source>
</evidence>
<evidence type="ECO:0000256" key="9">
    <source>
        <dbReference type="ARBA" id="ARBA00047725"/>
    </source>
</evidence>
<dbReference type="InterPro" id="IPR005123">
    <property type="entry name" value="Oxoglu/Fe-dep_dioxygenase_dom"/>
</dbReference>
<feature type="domain" description="Fe2OG dioxygenase" evidence="12">
    <location>
        <begin position="201"/>
        <end position="301"/>
    </location>
</feature>
<proteinExistence type="inferred from homology"/>
<comment type="caution">
    <text evidence="13">The sequence shown here is derived from an EMBL/GenBank/DDBJ whole genome shotgun (WGS) entry which is preliminary data.</text>
</comment>
<dbReference type="PANTHER" id="PTHR47990">
    <property type="entry name" value="2-OXOGLUTARATE (2OG) AND FE(II)-DEPENDENT OXYGENASE SUPERFAMILY PROTEIN-RELATED"/>
    <property type="match status" value="1"/>
</dbReference>
<comment type="pathway">
    <text evidence="2">Alkene biosynthesis; ethylene biosynthesis via 2-oxoglutarate.</text>
</comment>
<dbReference type="GO" id="GO:0009693">
    <property type="term" value="P:ethylene biosynthetic process"/>
    <property type="evidence" value="ECO:0007669"/>
    <property type="project" value="UniProtKB-KW"/>
</dbReference>
<comment type="cofactor">
    <cofactor evidence="1">
        <name>Fe(2+)</name>
        <dbReference type="ChEBI" id="CHEBI:29033"/>
    </cofactor>
</comment>
<dbReference type="Proteomes" id="UP000631694">
    <property type="component" value="Unassembled WGS sequence"/>
</dbReference>
<gene>
    <name evidence="13" type="ORF">I5731_12790</name>
</gene>
<name>A0A931MZ59_9HYPH</name>
<reference evidence="13" key="1">
    <citation type="submission" date="2020-12" db="EMBL/GenBank/DDBJ databases">
        <title>Methylobrevis albus sp. nov., isolated from fresh water lack sediment.</title>
        <authorList>
            <person name="Zou Q."/>
        </authorList>
    </citation>
    <scope>NUCLEOTIDE SEQUENCE</scope>
    <source>
        <strain evidence="13">L22</strain>
    </source>
</reference>
<protein>
    <recommendedName>
        <fullName evidence="5">2-oxoglutarate-dependent ethylene/succinate-forming enzyme</fullName>
        <ecNumber evidence="4">1.13.12.19</ecNumber>
        <ecNumber evidence="3">1.14.20.7</ecNumber>
    </recommendedName>
    <alternativeName>
        <fullName evidence="7">2-oxoglutarate dioxygenase (ethylene-forming)</fullName>
    </alternativeName>
    <alternativeName>
        <fullName evidence="8">2-oxoglutarate/L-arginine monooxygenase/decarboxylase (succinate-forming)</fullName>
    </alternativeName>
</protein>
<dbReference type="GO" id="GO:0102276">
    <property type="term" value="F:2-oxoglutarate oxygenase/decarboxylase (ethylene-forming) activity"/>
    <property type="evidence" value="ECO:0007669"/>
    <property type="project" value="UniProtKB-EC"/>
</dbReference>
<evidence type="ECO:0000256" key="6">
    <source>
        <dbReference type="ARBA" id="ARBA00022666"/>
    </source>
</evidence>
<dbReference type="RefSeq" id="WP_197311794.1">
    <property type="nucleotide sequence ID" value="NZ_JADZLT010000051.1"/>
</dbReference>
<dbReference type="EC" id="1.13.12.19" evidence="4"/>
<dbReference type="Pfam" id="PF03171">
    <property type="entry name" value="2OG-FeII_Oxy"/>
    <property type="match status" value="1"/>
</dbReference>
<dbReference type="InterPro" id="IPR044861">
    <property type="entry name" value="IPNS-like_FE2OG_OXY"/>
</dbReference>
<organism evidence="13 14">
    <name type="scientific">Methylobrevis albus</name>
    <dbReference type="NCBI Taxonomy" id="2793297"/>
    <lineage>
        <taxon>Bacteria</taxon>
        <taxon>Pseudomonadati</taxon>
        <taxon>Pseudomonadota</taxon>
        <taxon>Alphaproteobacteria</taxon>
        <taxon>Hyphomicrobiales</taxon>
        <taxon>Pleomorphomonadaceae</taxon>
        <taxon>Methylobrevis</taxon>
    </lineage>
</organism>
<sequence length="372" mass="40732">MQTAPLPSSPVDVTGLNLPEDQRALVFEAATLPVIDLSGLYSDDPADVARVAAELGAAGKGAGFFYIINHGIPQALIDDVYAASKAFHAQPRDYKMNYYIGKSTHHQGYAPPEEASSKAKPEKKSYHETYDISFDAPADHPDYLAGYRLTGPQVFPDLPGFQPAVKTYYEAVYQLGRKMLGAFEVFLELPPGELLQHVNTPTSQLRLLHYVENSAPADANNMGIGAHSDFECFTILNVSGPGLQVMNAEDYWVAAPPLPGTFIVNIGDCLEAWSGGLLKSTQHRVINTGRERFSLPLFFGTDYHTVVQPVGKYATEAAFEKYKPFVSGEHLLGQTIGGFRYLQDLVDDGKLKPTFSVPDSNPFEREAKKIAV</sequence>
<dbReference type="SUPFAM" id="SSF51197">
    <property type="entry name" value="Clavaminate synthase-like"/>
    <property type="match status" value="1"/>
</dbReference>
<dbReference type="Gene3D" id="2.60.120.330">
    <property type="entry name" value="B-lactam Antibiotic, Isopenicillin N Synthase, Chain"/>
    <property type="match status" value="1"/>
</dbReference>
<evidence type="ECO:0000256" key="2">
    <source>
        <dbReference type="ARBA" id="ARBA00004767"/>
    </source>
</evidence>
<dbReference type="InterPro" id="IPR027443">
    <property type="entry name" value="IPNS-like_sf"/>
</dbReference>
<evidence type="ECO:0000256" key="5">
    <source>
        <dbReference type="ARBA" id="ARBA00019045"/>
    </source>
</evidence>
<evidence type="ECO:0000313" key="14">
    <source>
        <dbReference type="Proteomes" id="UP000631694"/>
    </source>
</evidence>
<accession>A0A931MZ59</accession>
<comment type="similarity">
    <text evidence="11">Belongs to the iron/ascorbate-dependent oxidoreductase family.</text>
</comment>
<evidence type="ECO:0000256" key="8">
    <source>
        <dbReference type="ARBA" id="ARBA00031282"/>
    </source>
</evidence>
<evidence type="ECO:0000256" key="7">
    <source>
        <dbReference type="ARBA" id="ARBA00031011"/>
    </source>
</evidence>
<evidence type="ECO:0000256" key="11">
    <source>
        <dbReference type="RuleBase" id="RU003682"/>
    </source>
</evidence>
<keyword evidence="11" id="KW-0560">Oxidoreductase</keyword>
<comment type="catalytic activity">
    <reaction evidence="9">
        <text>2-oxoglutarate + O2 + 2 H(+) = ethene + 3 CO2 + H2O</text>
        <dbReference type="Rhea" id="RHEA:31523"/>
        <dbReference type="ChEBI" id="CHEBI:15377"/>
        <dbReference type="ChEBI" id="CHEBI:15378"/>
        <dbReference type="ChEBI" id="CHEBI:15379"/>
        <dbReference type="ChEBI" id="CHEBI:16526"/>
        <dbReference type="ChEBI" id="CHEBI:16810"/>
        <dbReference type="ChEBI" id="CHEBI:18153"/>
        <dbReference type="EC" id="1.13.12.19"/>
    </reaction>
</comment>
<keyword evidence="14" id="KW-1185">Reference proteome</keyword>
<evidence type="ECO:0000256" key="4">
    <source>
        <dbReference type="ARBA" id="ARBA00012531"/>
    </source>
</evidence>
<dbReference type="PRINTS" id="PR00682">
    <property type="entry name" value="IPNSYNTHASE"/>
</dbReference>
<dbReference type="EC" id="1.14.20.7" evidence="3"/>
<keyword evidence="11" id="KW-0479">Metal-binding</keyword>
<dbReference type="GO" id="GO:0046872">
    <property type="term" value="F:metal ion binding"/>
    <property type="evidence" value="ECO:0007669"/>
    <property type="project" value="UniProtKB-KW"/>
</dbReference>
<dbReference type="InterPro" id="IPR050231">
    <property type="entry name" value="Iron_ascorbate_oxido_reductase"/>
</dbReference>
<dbReference type="EMBL" id="JADZLT010000051">
    <property type="protein sequence ID" value="MBH0238705.1"/>
    <property type="molecule type" value="Genomic_DNA"/>
</dbReference>
<dbReference type="InterPro" id="IPR026992">
    <property type="entry name" value="DIOX_N"/>
</dbReference>
<keyword evidence="6" id="KW-0266">Ethylene biosynthesis</keyword>
<dbReference type="AlphaFoldDB" id="A0A931MZ59"/>
<comment type="catalytic activity">
    <reaction evidence="10">
        <text>L-arginine + 2-oxoglutarate + O2 = guanidine + L-glutamate 5-semialdehyde + succinate + CO2</text>
        <dbReference type="Rhea" id="RHEA:31535"/>
        <dbReference type="ChEBI" id="CHEBI:15379"/>
        <dbReference type="ChEBI" id="CHEBI:16526"/>
        <dbReference type="ChEBI" id="CHEBI:16810"/>
        <dbReference type="ChEBI" id="CHEBI:30031"/>
        <dbReference type="ChEBI" id="CHEBI:30087"/>
        <dbReference type="ChEBI" id="CHEBI:32682"/>
        <dbReference type="ChEBI" id="CHEBI:58066"/>
        <dbReference type="EC" id="1.14.20.7"/>
    </reaction>
</comment>